<sequence>MEVYVAVLSFLVAASLYILLGRRRSSKMNGEHKPPSPPSIPVLGHLHLLRKPVHAALARLAARHGPEVLSLRLGSRDAVVVTSAARARECFTERDLCFATRPRFAALDLVTFGGTTLPTCAYGAYWRDLRRVATVHLLSARRVGRIMSGAIAAEVRAAVRRLHRAAAAAPAPGGAARVELKRRLFGLILGALMETIAGTTNNRTSTRDEDDDADADMTPEANEFKQTLDVMASLVGAANTWDYFPLLRRFDVFGVKRKIMAAVRRRDAFLQRLVDAERRRLELDDDGLREEESMIAVLLSLQKSEPEIYTDTVIMSLCSSMFSAGTETTATAAEWAMSLLLNHPEILRKAQAEIDASVGSSRLLSAADVPRLGYLQCVVTEALRLYPAVPLLVPHESTVDCSVGGHHVPRGTMLLVNAYAIHRDPAAWADPAAFRPERFEGGGGGAATPAAAAEALMIPFGLGRRKCPGETLALRTLGLVLGTLVQCFDWDRVGDDQVDMAEGAAGLMLPRAAPLEAMCRPRRAMLGVLQDL</sequence>
<proteinExistence type="inferred from homology"/>
<evidence type="ECO:0000256" key="4">
    <source>
        <dbReference type="ARBA" id="ARBA00023004"/>
    </source>
</evidence>
<dbReference type="EMBL" id="CM027681">
    <property type="protein sequence ID" value="KAG0542334.1"/>
    <property type="molecule type" value="Genomic_DNA"/>
</dbReference>
<evidence type="ECO:0000313" key="8">
    <source>
        <dbReference type="Proteomes" id="UP000807115"/>
    </source>
</evidence>
<dbReference type="PRINTS" id="PR00385">
    <property type="entry name" value="P450"/>
</dbReference>
<evidence type="ECO:0000256" key="5">
    <source>
        <dbReference type="PIRSR" id="PIRSR602401-1"/>
    </source>
</evidence>
<dbReference type="InterPro" id="IPR001128">
    <property type="entry name" value="Cyt_P450"/>
</dbReference>
<dbReference type="KEGG" id="sbi:8054412"/>
<dbReference type="InterPro" id="IPR002401">
    <property type="entry name" value="Cyt_P450_E_grp-I"/>
</dbReference>
<dbReference type="Proteomes" id="UP000807115">
    <property type="component" value="Chromosome 2"/>
</dbReference>
<dbReference type="AlphaFoldDB" id="A0A921US62"/>
<evidence type="ECO:0008006" key="9">
    <source>
        <dbReference type="Google" id="ProtNLM"/>
    </source>
</evidence>
<dbReference type="GO" id="GO:0020037">
    <property type="term" value="F:heme binding"/>
    <property type="evidence" value="ECO:0007669"/>
    <property type="project" value="InterPro"/>
</dbReference>
<dbReference type="PANTHER" id="PTHR47947:SF53">
    <property type="entry name" value="CYTOCHROME P450"/>
    <property type="match status" value="1"/>
</dbReference>
<dbReference type="InterPro" id="IPR017972">
    <property type="entry name" value="Cyt_P450_CS"/>
</dbReference>
<dbReference type="GO" id="GO:0016705">
    <property type="term" value="F:oxidoreductase activity, acting on paired donors, with incorporation or reduction of molecular oxygen"/>
    <property type="evidence" value="ECO:0007669"/>
    <property type="project" value="InterPro"/>
</dbReference>
<dbReference type="SUPFAM" id="SSF48264">
    <property type="entry name" value="Cytochrome P450"/>
    <property type="match status" value="1"/>
</dbReference>
<keyword evidence="2 5" id="KW-0479">Metal-binding</keyword>
<evidence type="ECO:0000256" key="1">
    <source>
        <dbReference type="ARBA" id="ARBA00022617"/>
    </source>
</evidence>
<keyword evidence="4 5" id="KW-0408">Iron</keyword>
<keyword evidence="1 5" id="KW-0349">Heme</keyword>
<keyword evidence="3 6" id="KW-0560">Oxidoreductase</keyword>
<evidence type="ECO:0000256" key="6">
    <source>
        <dbReference type="RuleBase" id="RU000461"/>
    </source>
</evidence>
<dbReference type="PANTHER" id="PTHR47947">
    <property type="entry name" value="CYTOCHROME P450 82C3-RELATED"/>
    <property type="match status" value="1"/>
</dbReference>
<dbReference type="Pfam" id="PF00067">
    <property type="entry name" value="p450"/>
    <property type="match status" value="1"/>
</dbReference>
<evidence type="ECO:0000256" key="3">
    <source>
        <dbReference type="ARBA" id="ARBA00023002"/>
    </source>
</evidence>
<dbReference type="Gramene" id="EER98279">
    <property type="protein sequence ID" value="EER98279"/>
    <property type="gene ID" value="SORBI_3002G091400"/>
</dbReference>
<evidence type="ECO:0000256" key="2">
    <source>
        <dbReference type="ARBA" id="ARBA00022723"/>
    </source>
</evidence>
<dbReference type="InterPro" id="IPR050651">
    <property type="entry name" value="Plant_Cytochrome_P450_Monoox"/>
</dbReference>
<comment type="similarity">
    <text evidence="6">Belongs to the cytochrome P450 family.</text>
</comment>
<protein>
    <recommendedName>
        <fullName evidence="9">Cytochrome P450</fullName>
    </recommendedName>
</protein>
<reference evidence="7" key="2">
    <citation type="submission" date="2020-10" db="EMBL/GenBank/DDBJ databases">
        <authorList>
            <person name="Cooper E.A."/>
            <person name="Brenton Z.W."/>
            <person name="Flinn B.S."/>
            <person name="Jenkins J."/>
            <person name="Shu S."/>
            <person name="Flowers D."/>
            <person name="Luo F."/>
            <person name="Wang Y."/>
            <person name="Xia P."/>
            <person name="Barry K."/>
            <person name="Daum C."/>
            <person name="Lipzen A."/>
            <person name="Yoshinaga Y."/>
            <person name="Schmutz J."/>
            <person name="Saski C."/>
            <person name="Vermerris W."/>
            <person name="Kresovich S."/>
        </authorList>
    </citation>
    <scope>NUCLEOTIDE SEQUENCE</scope>
</reference>
<name>A0A921US62_SORBI</name>
<gene>
    <name evidence="7" type="ORF">BDA96_02G094500</name>
</gene>
<comment type="caution">
    <text evidence="7">The sequence shown here is derived from an EMBL/GenBank/DDBJ whole genome shotgun (WGS) entry which is preliminary data.</text>
</comment>
<keyword evidence="6" id="KW-0503">Monooxygenase</keyword>
<feature type="binding site" description="axial binding residue" evidence="5">
    <location>
        <position position="467"/>
    </location>
    <ligand>
        <name>heme</name>
        <dbReference type="ChEBI" id="CHEBI:30413"/>
    </ligand>
    <ligandPart>
        <name>Fe</name>
        <dbReference type="ChEBI" id="CHEBI:18248"/>
    </ligandPart>
</feature>
<comment type="cofactor">
    <cofactor evidence="5">
        <name>heme</name>
        <dbReference type="ChEBI" id="CHEBI:30413"/>
    </cofactor>
</comment>
<dbReference type="GO" id="GO:0005506">
    <property type="term" value="F:iron ion binding"/>
    <property type="evidence" value="ECO:0007669"/>
    <property type="project" value="InterPro"/>
</dbReference>
<reference evidence="7" key="1">
    <citation type="journal article" date="2019" name="BMC Genomics">
        <title>A new reference genome for Sorghum bicolor reveals high levels of sequence similarity between sweet and grain genotypes: implications for the genetics of sugar metabolism.</title>
        <authorList>
            <person name="Cooper E.A."/>
            <person name="Brenton Z.W."/>
            <person name="Flinn B.S."/>
            <person name="Jenkins J."/>
            <person name="Shu S."/>
            <person name="Flowers D."/>
            <person name="Luo F."/>
            <person name="Wang Y."/>
            <person name="Xia P."/>
            <person name="Barry K."/>
            <person name="Daum C."/>
            <person name="Lipzen A."/>
            <person name="Yoshinaga Y."/>
            <person name="Schmutz J."/>
            <person name="Saski C."/>
            <person name="Vermerris W."/>
            <person name="Kresovich S."/>
        </authorList>
    </citation>
    <scope>NUCLEOTIDE SEQUENCE</scope>
</reference>
<dbReference type="GO" id="GO:0004497">
    <property type="term" value="F:monooxygenase activity"/>
    <property type="evidence" value="ECO:0007669"/>
    <property type="project" value="UniProtKB-KW"/>
</dbReference>
<dbReference type="InterPro" id="IPR036396">
    <property type="entry name" value="Cyt_P450_sf"/>
</dbReference>
<dbReference type="OrthoDB" id="682801at2759"/>
<dbReference type="FunFam" id="1.10.630.10:FF:000026">
    <property type="entry name" value="Cytochrome P450 82C4"/>
    <property type="match status" value="1"/>
</dbReference>
<dbReference type="PROSITE" id="PS00086">
    <property type="entry name" value="CYTOCHROME_P450"/>
    <property type="match status" value="1"/>
</dbReference>
<organism evidence="7 8">
    <name type="scientific">Sorghum bicolor</name>
    <name type="common">Sorghum</name>
    <name type="synonym">Sorghum vulgare</name>
    <dbReference type="NCBI Taxonomy" id="4558"/>
    <lineage>
        <taxon>Eukaryota</taxon>
        <taxon>Viridiplantae</taxon>
        <taxon>Streptophyta</taxon>
        <taxon>Embryophyta</taxon>
        <taxon>Tracheophyta</taxon>
        <taxon>Spermatophyta</taxon>
        <taxon>Magnoliopsida</taxon>
        <taxon>Liliopsida</taxon>
        <taxon>Poales</taxon>
        <taxon>Poaceae</taxon>
        <taxon>PACMAD clade</taxon>
        <taxon>Panicoideae</taxon>
        <taxon>Andropogonodae</taxon>
        <taxon>Andropogoneae</taxon>
        <taxon>Sorghinae</taxon>
        <taxon>Sorghum</taxon>
    </lineage>
</organism>
<evidence type="ECO:0000313" key="7">
    <source>
        <dbReference type="EMBL" id="KAG0542334.1"/>
    </source>
</evidence>
<dbReference type="PRINTS" id="PR00463">
    <property type="entry name" value="EP450I"/>
</dbReference>
<dbReference type="Gene3D" id="1.10.630.10">
    <property type="entry name" value="Cytochrome P450"/>
    <property type="match status" value="1"/>
</dbReference>
<dbReference type="OMA" id="CKTRPIM"/>
<accession>A0A921US62</accession>